<evidence type="ECO:0000313" key="2">
    <source>
        <dbReference type="Proteomes" id="UP000301751"/>
    </source>
</evidence>
<dbReference type="OrthoDB" id="8686017at2"/>
<keyword evidence="2" id="KW-1185">Reference proteome</keyword>
<gene>
    <name evidence="1" type="ORF">AQPW35_47890</name>
</gene>
<evidence type="ECO:0000313" key="1">
    <source>
        <dbReference type="EMBL" id="GCL65708.1"/>
    </source>
</evidence>
<organism evidence="1 2">
    <name type="scientific">Pseudaquabacterium pictum</name>
    <dbReference type="NCBI Taxonomy" id="2315236"/>
    <lineage>
        <taxon>Bacteria</taxon>
        <taxon>Pseudomonadati</taxon>
        <taxon>Pseudomonadota</taxon>
        <taxon>Betaproteobacteria</taxon>
        <taxon>Burkholderiales</taxon>
        <taxon>Sphaerotilaceae</taxon>
        <taxon>Pseudaquabacterium</taxon>
    </lineage>
</organism>
<reference evidence="2" key="1">
    <citation type="submission" date="2019-03" db="EMBL/GenBank/DDBJ databases">
        <title>Aquabacterium pictum sp.nov., the first bacteriochlorophyll a-containing freshwater bacterium in the genus Aquabacterium of the class Betaproteobacteria.</title>
        <authorList>
            <person name="Hirose S."/>
            <person name="Tank M."/>
            <person name="Hara E."/>
            <person name="Tamaki H."/>
            <person name="Takaichi S."/>
            <person name="Haruta S."/>
            <person name="Hanada S."/>
        </authorList>
    </citation>
    <scope>NUCLEOTIDE SEQUENCE [LARGE SCALE GENOMIC DNA]</scope>
    <source>
        <strain evidence="2">W35</strain>
    </source>
</reference>
<sequence>MAGLLALALLGGCSAALDWRQLQPEGWSLSAALPCKPASQQRRVSLAGQALVLTMLACTTDGHTFALASADLGDPAAVGAVLQALGRAAQANVQGQVLAEQAAAVPGMTPNPGARRWRLQGRLPDGQAVAEQVQVFAHGTRVFQAAVIGPQADEARAGPFFDGLKVLP</sequence>
<dbReference type="RefSeq" id="WP_137735415.1">
    <property type="nucleotide sequence ID" value="NZ_BJCL01000019.1"/>
</dbReference>
<protein>
    <recommendedName>
        <fullName evidence="3">Lipoprotein</fullName>
    </recommendedName>
</protein>
<dbReference type="Proteomes" id="UP000301751">
    <property type="component" value="Unassembled WGS sequence"/>
</dbReference>
<dbReference type="EMBL" id="BJCL01000019">
    <property type="protein sequence ID" value="GCL65708.1"/>
    <property type="molecule type" value="Genomic_DNA"/>
</dbReference>
<dbReference type="AlphaFoldDB" id="A0A480B3Q9"/>
<comment type="caution">
    <text evidence="1">The sequence shown here is derived from an EMBL/GenBank/DDBJ whole genome shotgun (WGS) entry which is preliminary data.</text>
</comment>
<name>A0A480B3Q9_9BURK</name>
<accession>A0A480B3Q9</accession>
<evidence type="ECO:0008006" key="3">
    <source>
        <dbReference type="Google" id="ProtNLM"/>
    </source>
</evidence>
<proteinExistence type="predicted"/>